<proteinExistence type="predicted"/>
<sequence length="153" mass="17514">MEKDSFTTPDKKEIGYDILSFTDFGVATFIIIIPTDEKHKHDLMSLLKKQKGLSKYSMQFYIPNPALGTGNAEKEIENFAGLVKYITGRKKLVDADLYIIAPESKKYLLDNYVALIQSGDEKYRKHHVPKETIALSKYFTLTNEYLVKLGKKN</sequence>
<keyword evidence="2" id="KW-1185">Reference proteome</keyword>
<evidence type="ECO:0000313" key="2">
    <source>
        <dbReference type="Proteomes" id="UP000233782"/>
    </source>
</evidence>
<dbReference type="EMBL" id="PJMU01000008">
    <property type="protein sequence ID" value="PKV62400.1"/>
    <property type="molecule type" value="Genomic_DNA"/>
</dbReference>
<evidence type="ECO:0000313" key="1">
    <source>
        <dbReference type="EMBL" id="PKV62400.1"/>
    </source>
</evidence>
<protein>
    <submittedName>
        <fullName evidence="1">Uncharacterized protein</fullName>
    </submittedName>
</protein>
<dbReference type="AlphaFoldDB" id="A0A2N3U6M1"/>
<organism evidence="1 2">
    <name type="scientific">Pontibacter ramchanderi</name>
    <dbReference type="NCBI Taxonomy" id="1179743"/>
    <lineage>
        <taxon>Bacteria</taxon>
        <taxon>Pseudomonadati</taxon>
        <taxon>Bacteroidota</taxon>
        <taxon>Cytophagia</taxon>
        <taxon>Cytophagales</taxon>
        <taxon>Hymenobacteraceae</taxon>
        <taxon>Pontibacter</taxon>
    </lineage>
</organism>
<reference evidence="1 2" key="1">
    <citation type="submission" date="2017-12" db="EMBL/GenBank/DDBJ databases">
        <title>Genomic Encyclopedia of Type Strains, Phase III (KMG-III): the genomes of soil and plant-associated and newly described type strains.</title>
        <authorList>
            <person name="Whitman W."/>
        </authorList>
    </citation>
    <scope>NUCLEOTIDE SEQUENCE [LARGE SCALE GENOMIC DNA]</scope>
    <source>
        <strain evidence="1 2">LP43</strain>
    </source>
</reference>
<comment type="caution">
    <text evidence="1">The sequence shown here is derived from an EMBL/GenBank/DDBJ whole genome shotgun (WGS) entry which is preliminary data.</text>
</comment>
<dbReference type="Proteomes" id="UP000233782">
    <property type="component" value="Unassembled WGS sequence"/>
</dbReference>
<gene>
    <name evidence="1" type="ORF">BD749_3884</name>
</gene>
<name>A0A2N3U6M1_9BACT</name>
<accession>A0A2N3U6M1</accession>